<dbReference type="Pfam" id="PF12710">
    <property type="entry name" value="HAD"/>
    <property type="match status" value="1"/>
</dbReference>
<dbReference type="InterPro" id="IPR036412">
    <property type="entry name" value="HAD-like_sf"/>
</dbReference>
<accession>A0A2V1JZJ2</accession>
<dbReference type="FunFam" id="3.40.50.1000:FF:000025">
    <property type="entry name" value="HAD hydrolase, family IB"/>
    <property type="match status" value="1"/>
</dbReference>
<dbReference type="GO" id="GO:0004401">
    <property type="term" value="F:histidinol-phosphatase activity"/>
    <property type="evidence" value="ECO:0007669"/>
    <property type="project" value="UniProtKB-EC"/>
</dbReference>
<dbReference type="CDD" id="cd02612">
    <property type="entry name" value="HAD_PGPPase"/>
    <property type="match status" value="1"/>
</dbReference>
<dbReference type="NCBIfam" id="TIGR01488">
    <property type="entry name" value="HAD-SF-IB"/>
    <property type="match status" value="1"/>
</dbReference>
<keyword evidence="7" id="KW-0460">Magnesium</keyword>
<dbReference type="RefSeq" id="WP_109061799.1">
    <property type="nucleotide sequence ID" value="NZ_QETA01000003.1"/>
</dbReference>
<organism evidence="11 12">
    <name type="scientific">Corticimicrobacter populi</name>
    <dbReference type="NCBI Taxonomy" id="2175229"/>
    <lineage>
        <taxon>Bacteria</taxon>
        <taxon>Pseudomonadati</taxon>
        <taxon>Pseudomonadota</taxon>
        <taxon>Betaproteobacteria</taxon>
        <taxon>Burkholderiales</taxon>
        <taxon>Alcaligenaceae</taxon>
        <taxon>Corticimicrobacter</taxon>
    </lineage>
</organism>
<evidence type="ECO:0000256" key="7">
    <source>
        <dbReference type="ARBA" id="ARBA00022842"/>
    </source>
</evidence>
<dbReference type="InterPro" id="IPR050582">
    <property type="entry name" value="HAD-like_SerB"/>
</dbReference>
<reference evidence="12" key="1">
    <citation type="submission" date="2018-05" db="EMBL/GenBank/DDBJ databases">
        <authorList>
            <person name="Li Y."/>
        </authorList>
    </citation>
    <scope>NUCLEOTIDE SEQUENCE [LARGE SCALE GENOMIC DNA]</scope>
    <source>
        <strain evidence="12">3d-2-2</strain>
    </source>
</reference>
<proteinExistence type="inferred from homology"/>
<evidence type="ECO:0000256" key="10">
    <source>
        <dbReference type="ARBA" id="ARBA00053547"/>
    </source>
</evidence>
<evidence type="ECO:0000256" key="5">
    <source>
        <dbReference type="ARBA" id="ARBA00022723"/>
    </source>
</evidence>
<dbReference type="InterPro" id="IPR006385">
    <property type="entry name" value="HAD_hydro_SerB1"/>
</dbReference>
<keyword evidence="12" id="KW-1185">Reference proteome</keyword>
<dbReference type="EMBL" id="QETA01000003">
    <property type="protein sequence ID" value="PWF23186.1"/>
    <property type="molecule type" value="Genomic_DNA"/>
</dbReference>
<comment type="pathway">
    <text evidence="1">Amino-acid biosynthesis; L-histidine biosynthesis; L-histidine from 5-phospho-alpha-D-ribose 1-diphosphate: step 8/9.</text>
</comment>
<evidence type="ECO:0000256" key="8">
    <source>
        <dbReference type="ARBA" id="ARBA00033209"/>
    </source>
</evidence>
<evidence type="ECO:0000256" key="6">
    <source>
        <dbReference type="ARBA" id="ARBA00022801"/>
    </source>
</evidence>
<dbReference type="GO" id="GO:0046872">
    <property type="term" value="F:metal ion binding"/>
    <property type="evidence" value="ECO:0007669"/>
    <property type="project" value="UniProtKB-KW"/>
</dbReference>
<gene>
    <name evidence="11" type="ORF">DD235_09355</name>
</gene>
<evidence type="ECO:0000256" key="3">
    <source>
        <dbReference type="ARBA" id="ARBA00013085"/>
    </source>
</evidence>
<dbReference type="Proteomes" id="UP000245212">
    <property type="component" value="Unassembled WGS sequence"/>
</dbReference>
<dbReference type="EC" id="3.1.3.15" evidence="3"/>
<evidence type="ECO:0000256" key="2">
    <source>
        <dbReference type="ARBA" id="ARBA00009184"/>
    </source>
</evidence>
<comment type="caution">
    <text evidence="11">The sequence shown here is derived from an EMBL/GenBank/DDBJ whole genome shotgun (WGS) entry which is preliminary data.</text>
</comment>
<comment type="function">
    <text evidence="10">Catalyzes the dephosphorylation of histidinol-phosphate to histidinol, the direct precursor of histidine.</text>
</comment>
<name>A0A2V1JZJ2_9BURK</name>
<evidence type="ECO:0000256" key="4">
    <source>
        <dbReference type="ARBA" id="ARBA00021697"/>
    </source>
</evidence>
<dbReference type="Gene3D" id="3.40.50.1000">
    <property type="entry name" value="HAD superfamily/HAD-like"/>
    <property type="match status" value="1"/>
</dbReference>
<protein>
    <recommendedName>
        <fullName evidence="4">Histidinol-phosphatase</fullName>
        <ecNumber evidence="3">3.1.3.15</ecNumber>
    </recommendedName>
    <alternativeName>
        <fullName evidence="8">Histidinol-phosphate phosphatase</fullName>
    </alternativeName>
</protein>
<sequence length="239" mass="26589">MNTTLSLAPDSRLALFDLDHTLLPLDSDYQWADFLAGSGHAGDPAEARRRNDELMDRYNQGNLTAAESAEFMLGLLAGHRPSDLAAWHETFMRDIIRPAIQPQALALVESHLAAGDLCLIVTATNTFVTEPIARAFGIPHLIGATPEYRNGRYTGRLLGTPSFREGKIVRVEQWLASHGLSFGQFEKTFFYSDSINDLPLLERVSDPVAANPSPALRTIAHERGWRILDLFDHHEDQKS</sequence>
<keyword evidence="5" id="KW-0479">Metal-binding</keyword>
<dbReference type="PANTHER" id="PTHR43344:SF13">
    <property type="entry name" value="PHOSPHATASE RV3661-RELATED"/>
    <property type="match status" value="1"/>
</dbReference>
<comment type="catalytic activity">
    <reaction evidence="9">
        <text>L-histidinol phosphate + H2O = L-histidinol + phosphate</text>
        <dbReference type="Rhea" id="RHEA:14465"/>
        <dbReference type="ChEBI" id="CHEBI:15377"/>
        <dbReference type="ChEBI" id="CHEBI:43474"/>
        <dbReference type="ChEBI" id="CHEBI:57699"/>
        <dbReference type="ChEBI" id="CHEBI:57980"/>
        <dbReference type="EC" id="3.1.3.15"/>
    </reaction>
    <physiologicalReaction direction="left-to-right" evidence="9">
        <dbReference type="Rhea" id="RHEA:14466"/>
    </physiologicalReaction>
</comment>
<dbReference type="SUPFAM" id="SSF56784">
    <property type="entry name" value="HAD-like"/>
    <property type="match status" value="1"/>
</dbReference>
<evidence type="ECO:0000256" key="1">
    <source>
        <dbReference type="ARBA" id="ARBA00004970"/>
    </source>
</evidence>
<dbReference type="Gene3D" id="1.20.1440.100">
    <property type="entry name" value="SG protein - dephosphorylation function"/>
    <property type="match status" value="1"/>
</dbReference>
<evidence type="ECO:0000313" key="12">
    <source>
        <dbReference type="Proteomes" id="UP000245212"/>
    </source>
</evidence>
<dbReference type="AlphaFoldDB" id="A0A2V1JZJ2"/>
<evidence type="ECO:0000256" key="9">
    <source>
        <dbReference type="ARBA" id="ARBA00052092"/>
    </source>
</evidence>
<evidence type="ECO:0000313" key="11">
    <source>
        <dbReference type="EMBL" id="PWF23186.1"/>
    </source>
</evidence>
<keyword evidence="6 11" id="KW-0378">Hydrolase</keyword>
<dbReference type="NCBIfam" id="TIGR01490">
    <property type="entry name" value="HAD-SF-IB-hyp1"/>
    <property type="match status" value="1"/>
</dbReference>
<dbReference type="PANTHER" id="PTHR43344">
    <property type="entry name" value="PHOSPHOSERINE PHOSPHATASE"/>
    <property type="match status" value="1"/>
</dbReference>
<dbReference type="InterPro" id="IPR023214">
    <property type="entry name" value="HAD_sf"/>
</dbReference>
<comment type="similarity">
    <text evidence="2">Belongs to the HAD-like hydrolase superfamily. SerB family.</text>
</comment>